<sequence length="68" mass="7817">MFVKKNKENPNCFIIEDLAVTKNRKTLIEIMQSTMFNPSKKAIGNSQVVRVLTFDIKSGKTNQFPIRD</sequence>
<evidence type="ECO:0000313" key="2">
    <source>
        <dbReference type="Proteomes" id="UP000595224"/>
    </source>
</evidence>
<dbReference type="AlphaFoldDB" id="A0A7T3RCS8"/>
<reference evidence="1 2" key="1">
    <citation type="submission" date="2020-11" db="EMBL/GenBank/DDBJ databases">
        <title>Treponema Peruensis nv. sp., first commensal Treponema isolated from human feces.</title>
        <authorList>
            <person name="Belkhou C."/>
            <person name="Raes J."/>
        </authorList>
    </citation>
    <scope>NUCLEOTIDE SEQUENCE [LARGE SCALE GENOMIC DNA]</scope>
    <source>
        <strain evidence="1 2">RCC2812</strain>
    </source>
</reference>
<dbReference type="EMBL" id="CP064936">
    <property type="protein sequence ID" value="QQA00666.1"/>
    <property type="molecule type" value="Genomic_DNA"/>
</dbReference>
<dbReference type="KEGG" id="tper:IWA51_10450"/>
<organism evidence="1 2">
    <name type="scientific">Treponema peruense</name>
    <dbReference type="NCBI Taxonomy" id="2787628"/>
    <lineage>
        <taxon>Bacteria</taxon>
        <taxon>Pseudomonadati</taxon>
        <taxon>Spirochaetota</taxon>
        <taxon>Spirochaetia</taxon>
        <taxon>Spirochaetales</taxon>
        <taxon>Treponemataceae</taxon>
        <taxon>Treponema</taxon>
    </lineage>
</organism>
<protein>
    <submittedName>
        <fullName evidence="1">Uncharacterized protein</fullName>
    </submittedName>
</protein>
<dbReference type="RefSeq" id="WP_198442375.1">
    <property type="nucleotide sequence ID" value="NZ_CBCSHE010000008.1"/>
</dbReference>
<evidence type="ECO:0000313" key="1">
    <source>
        <dbReference type="EMBL" id="QQA00666.1"/>
    </source>
</evidence>
<proteinExistence type="predicted"/>
<accession>A0A7T3RCS8</accession>
<dbReference type="Proteomes" id="UP000595224">
    <property type="component" value="Chromosome"/>
</dbReference>
<gene>
    <name evidence="1" type="ORF">IWA51_10450</name>
</gene>
<keyword evidence="2" id="KW-1185">Reference proteome</keyword>
<name>A0A7T3RCS8_9SPIR</name>